<evidence type="ECO:0000256" key="3">
    <source>
        <dbReference type="ARBA" id="ARBA00022692"/>
    </source>
</evidence>
<feature type="transmembrane region" description="Helical" evidence="6">
    <location>
        <begin position="176"/>
        <end position="195"/>
    </location>
</feature>
<evidence type="ECO:0000256" key="5">
    <source>
        <dbReference type="ARBA" id="ARBA00023136"/>
    </source>
</evidence>
<dbReference type="PANTHER" id="PTHR30482:SF5">
    <property type="entry name" value="ABC TRANSPORTER PERMEASE PROTEIN"/>
    <property type="match status" value="1"/>
</dbReference>
<feature type="transmembrane region" description="Helical" evidence="6">
    <location>
        <begin position="262"/>
        <end position="289"/>
    </location>
</feature>
<keyword evidence="8" id="KW-1185">Reference proteome</keyword>
<keyword evidence="3 6" id="KW-0812">Transmembrane</keyword>
<dbReference type="InterPro" id="IPR043428">
    <property type="entry name" value="LivM-like"/>
</dbReference>
<evidence type="ECO:0000256" key="4">
    <source>
        <dbReference type="ARBA" id="ARBA00022989"/>
    </source>
</evidence>
<dbReference type="GO" id="GO:0005886">
    <property type="term" value="C:plasma membrane"/>
    <property type="evidence" value="ECO:0007669"/>
    <property type="project" value="UniProtKB-SubCell"/>
</dbReference>
<reference evidence="7 8" key="1">
    <citation type="submission" date="2015-08" db="EMBL/GenBank/DDBJ databases">
        <title>Investigation of the bacterial diversity of lava forest soil.</title>
        <authorList>
            <person name="Lee J.S."/>
        </authorList>
    </citation>
    <scope>NUCLEOTIDE SEQUENCE [LARGE SCALE GENOMIC DNA]</scope>
    <source>
        <strain evidence="7 8">GJW-30</strain>
    </source>
</reference>
<feature type="transmembrane region" description="Helical" evidence="6">
    <location>
        <begin position="128"/>
        <end position="145"/>
    </location>
</feature>
<dbReference type="Proteomes" id="UP000236884">
    <property type="component" value="Chromosome"/>
</dbReference>
<evidence type="ECO:0000256" key="1">
    <source>
        <dbReference type="ARBA" id="ARBA00004651"/>
    </source>
</evidence>
<comment type="subcellular location">
    <subcellularLocation>
        <location evidence="1">Cell membrane</location>
        <topology evidence="1">Multi-pass membrane protein</topology>
    </subcellularLocation>
</comment>
<protein>
    <submittedName>
        <fullName evidence="7">Leucine/isoleucine/valine transporter permease subunit</fullName>
    </submittedName>
</protein>
<keyword evidence="2" id="KW-1003">Cell membrane</keyword>
<organism evidence="7 8">
    <name type="scientific">Variibacter gotjawalensis</name>
    <dbReference type="NCBI Taxonomy" id="1333996"/>
    <lineage>
        <taxon>Bacteria</taxon>
        <taxon>Pseudomonadati</taxon>
        <taxon>Pseudomonadota</taxon>
        <taxon>Alphaproteobacteria</taxon>
        <taxon>Hyphomicrobiales</taxon>
        <taxon>Nitrobacteraceae</taxon>
        <taxon>Variibacter</taxon>
    </lineage>
</organism>
<feature type="transmembrane region" description="Helical" evidence="6">
    <location>
        <begin position="52"/>
        <end position="70"/>
    </location>
</feature>
<dbReference type="PANTHER" id="PTHR30482">
    <property type="entry name" value="HIGH-AFFINITY BRANCHED-CHAIN AMINO ACID TRANSPORT SYSTEM PERMEASE"/>
    <property type="match status" value="1"/>
</dbReference>
<dbReference type="AlphaFoldDB" id="A0A0S3PRV3"/>
<feature type="transmembrane region" description="Helical" evidence="6">
    <location>
        <begin position="226"/>
        <end position="250"/>
    </location>
</feature>
<evidence type="ECO:0000313" key="7">
    <source>
        <dbReference type="EMBL" id="BAT58542.1"/>
    </source>
</evidence>
<dbReference type="CDD" id="cd06581">
    <property type="entry name" value="TM_PBP1_LivM_like"/>
    <property type="match status" value="1"/>
</dbReference>
<keyword evidence="4 6" id="KW-1133">Transmembrane helix</keyword>
<feature type="transmembrane region" description="Helical" evidence="6">
    <location>
        <begin position="320"/>
        <end position="340"/>
    </location>
</feature>
<keyword evidence="5 6" id="KW-0472">Membrane</keyword>
<accession>A0A0S3PRV3</accession>
<gene>
    <name evidence="7" type="ORF">GJW-30_1_01068</name>
</gene>
<dbReference type="InterPro" id="IPR001851">
    <property type="entry name" value="ABC_transp_permease"/>
</dbReference>
<proteinExistence type="predicted"/>
<dbReference type="RefSeq" id="WP_096352623.1">
    <property type="nucleotide sequence ID" value="NZ_AP014946.1"/>
</dbReference>
<dbReference type="Pfam" id="PF02653">
    <property type="entry name" value="BPD_transp_2"/>
    <property type="match status" value="1"/>
</dbReference>
<dbReference type="KEGG" id="vgo:GJW-30_1_01068"/>
<name>A0A0S3PRV3_9BRAD</name>
<dbReference type="GO" id="GO:0015658">
    <property type="term" value="F:branched-chain amino acid transmembrane transporter activity"/>
    <property type="evidence" value="ECO:0007669"/>
    <property type="project" value="InterPro"/>
</dbReference>
<feature type="transmembrane region" description="Helical" evidence="6">
    <location>
        <begin position="27"/>
        <end position="46"/>
    </location>
</feature>
<dbReference type="EMBL" id="AP014946">
    <property type="protein sequence ID" value="BAT58542.1"/>
    <property type="molecule type" value="Genomic_DNA"/>
</dbReference>
<feature type="transmembrane region" description="Helical" evidence="6">
    <location>
        <begin position="102"/>
        <end position="121"/>
    </location>
</feature>
<sequence>MLFRQSGIYHTNYAGTRALFPIPADRIMIGSLLAFAIAAPYLVNSLYLSSFILPWLIWTAATLGLNLIIGWAGQFHLGYAAVMGIGAYATVHATRFGVPWEISIILGGTTAAVIGLVFAFASLRVKGLYLALSTLALQFVMDWTISHVPAISGGTQATLQAPALRLLGYPIRSDVGQYYVALAWCLLVTLFMLNLRRTALGRALVAVREKDYAAAVIGVNSFRFKLIAFATSSFIGGVTGAILIFCFYHAVTPEQFSVDVSIQALAMVIVGGLGSIIGSYFGAAFILLMPGLMNSLIAWLAAKFGFALGIETLAHLPHALYGVLIILFLLIEPLGLGKIYSNVRDYLLVWPFGYVKK</sequence>
<evidence type="ECO:0000256" key="6">
    <source>
        <dbReference type="SAM" id="Phobius"/>
    </source>
</evidence>
<evidence type="ECO:0000313" key="8">
    <source>
        <dbReference type="Proteomes" id="UP000236884"/>
    </source>
</evidence>
<evidence type="ECO:0000256" key="2">
    <source>
        <dbReference type="ARBA" id="ARBA00022475"/>
    </source>
</evidence>
<dbReference type="OrthoDB" id="9814461at2"/>
<feature type="transmembrane region" description="Helical" evidence="6">
    <location>
        <begin position="296"/>
        <end position="314"/>
    </location>
</feature>